<sequence length="754" mass="84693">MRGPLGPVIGKYPSSSEVNGENGNGNSGDIIKHNRKCRDVAFLVVFIAFWVAMIVNSSFAFNQGNPLRLNYGLDYKGNVCGDRHADRDLRELELRYWLNPNQVYQTGVKGSNFELSNARSICLLDCPIPSEDSLNWVCDYPEGDVRLSIDNWIDRNYDYFADLTPQLRNSSLQLQGPCYPVIFPSVNVYWTCQFIARASNVSLTHWEQMGGVKVIEDIAIDKSIHKSINSRSSVLKRYVADVGKAWPVLLVCGGFLPLFLSIIWLLMIRHFVAGMPWITVILFNILMVSVTMFYYLKEFREQFVSVIDPTNEAQWNFSKAGNSDELHDLLQYFHTPNYKLYLQNLYIAGWIGNDAISPIIGEHDPYYHVSAREINHLHAAAVFMTALMIVAFLSSIAIIRRILMGTSVLKVAAKVIGEVQALIVFPIIPYAILAIFYMFWLSAALHLFSSGSVVQNDCSANCCAYDLKAMKLSCNSCCGYTVRYMSHITAAIIFHLFGGYWATQFIIACSSTIIAGSVASYYWARGEISQGIPFLPVFSSMKRLVRYSLGSMAIGSLIVSFIESIRFILEAIRRKLKGIINPMTENWFEKATYQTSQGCLRSIGCIIKSVNRNAYIMIAITGKGFFKSSEIATELIMSNILRIGKVNVIGDVILFLGKLCVSLTSALFAFLMLDTHKYKSAHNKISSPLFPVLVCWGFGYIVAKLFFGVVEMSIDTIILSFCQDSDEHQGTAQYAPPLLIETLNDQNEMQRLTQ</sequence>
<accession>A0A5A7R8W7</accession>
<evidence type="ECO:0000313" key="9">
    <source>
        <dbReference type="EMBL" id="GER53886.1"/>
    </source>
</evidence>
<feature type="region of interest" description="Disordered" evidence="8">
    <location>
        <begin position="1"/>
        <end position="24"/>
    </location>
</feature>
<feature type="transmembrane region" description="Helical" evidence="7">
    <location>
        <begin position="275"/>
        <end position="296"/>
    </location>
</feature>
<feature type="transmembrane region" description="Helical" evidence="7">
    <location>
        <begin position="245"/>
        <end position="268"/>
    </location>
</feature>
<feature type="transmembrane region" description="Helical" evidence="7">
    <location>
        <begin position="652"/>
        <end position="673"/>
    </location>
</feature>
<dbReference type="Pfam" id="PF04515">
    <property type="entry name" value="Choline_transpo"/>
    <property type="match status" value="1"/>
</dbReference>
<gene>
    <name evidence="9" type="ORF">STAS_31438</name>
</gene>
<keyword evidence="4 7" id="KW-1133">Transmembrane helix</keyword>
<dbReference type="OrthoDB" id="420519at2759"/>
<dbReference type="PANTHER" id="PTHR12385">
    <property type="entry name" value="CHOLINE TRANSPORTER-LIKE (SLC FAMILY 44)"/>
    <property type="match status" value="1"/>
</dbReference>
<feature type="transmembrane region" description="Helical" evidence="7">
    <location>
        <begin position="544"/>
        <end position="569"/>
    </location>
</feature>
<evidence type="ECO:0000256" key="2">
    <source>
        <dbReference type="ARBA" id="ARBA00007168"/>
    </source>
</evidence>
<evidence type="ECO:0000256" key="5">
    <source>
        <dbReference type="ARBA" id="ARBA00023136"/>
    </source>
</evidence>
<evidence type="ECO:0000256" key="7">
    <source>
        <dbReference type="RuleBase" id="RU368066"/>
    </source>
</evidence>
<protein>
    <recommendedName>
        <fullName evidence="7">Choline transporter-like protein</fullName>
    </recommendedName>
</protein>
<evidence type="ECO:0000256" key="3">
    <source>
        <dbReference type="ARBA" id="ARBA00022692"/>
    </source>
</evidence>
<feature type="transmembrane region" description="Helical" evidence="7">
    <location>
        <begin position="40"/>
        <end position="61"/>
    </location>
</feature>
<dbReference type="PANTHER" id="PTHR12385:SF14">
    <property type="entry name" value="CHOLINE TRANSPORTER-LIKE 2"/>
    <property type="match status" value="1"/>
</dbReference>
<organism evidence="9 10">
    <name type="scientific">Striga asiatica</name>
    <name type="common">Asiatic witchweed</name>
    <name type="synonym">Buchnera asiatica</name>
    <dbReference type="NCBI Taxonomy" id="4170"/>
    <lineage>
        <taxon>Eukaryota</taxon>
        <taxon>Viridiplantae</taxon>
        <taxon>Streptophyta</taxon>
        <taxon>Embryophyta</taxon>
        <taxon>Tracheophyta</taxon>
        <taxon>Spermatophyta</taxon>
        <taxon>Magnoliopsida</taxon>
        <taxon>eudicotyledons</taxon>
        <taxon>Gunneridae</taxon>
        <taxon>Pentapetalae</taxon>
        <taxon>asterids</taxon>
        <taxon>lamiids</taxon>
        <taxon>Lamiales</taxon>
        <taxon>Orobanchaceae</taxon>
        <taxon>Buchnereae</taxon>
        <taxon>Striga</taxon>
    </lineage>
</organism>
<name>A0A5A7R8W7_STRAF</name>
<proteinExistence type="inferred from homology"/>
<dbReference type="GO" id="GO:0022857">
    <property type="term" value="F:transmembrane transporter activity"/>
    <property type="evidence" value="ECO:0007669"/>
    <property type="project" value="UniProtKB-UniRule"/>
</dbReference>
<keyword evidence="3 7" id="KW-0812">Transmembrane</keyword>
<comment type="similarity">
    <text evidence="2 7">Belongs to the CTL (choline transporter-like) family.</text>
</comment>
<evidence type="ECO:0000256" key="1">
    <source>
        <dbReference type="ARBA" id="ARBA00004141"/>
    </source>
</evidence>
<keyword evidence="6" id="KW-0325">Glycoprotein</keyword>
<reference evidence="10" key="1">
    <citation type="journal article" date="2019" name="Curr. Biol.">
        <title>Genome Sequence of Striga asiatica Provides Insight into the Evolution of Plant Parasitism.</title>
        <authorList>
            <person name="Yoshida S."/>
            <person name="Kim S."/>
            <person name="Wafula E.K."/>
            <person name="Tanskanen J."/>
            <person name="Kim Y.M."/>
            <person name="Honaas L."/>
            <person name="Yang Z."/>
            <person name="Spallek T."/>
            <person name="Conn C.E."/>
            <person name="Ichihashi Y."/>
            <person name="Cheong K."/>
            <person name="Cui S."/>
            <person name="Der J.P."/>
            <person name="Gundlach H."/>
            <person name="Jiao Y."/>
            <person name="Hori C."/>
            <person name="Ishida J.K."/>
            <person name="Kasahara H."/>
            <person name="Kiba T."/>
            <person name="Kim M.S."/>
            <person name="Koo N."/>
            <person name="Laohavisit A."/>
            <person name="Lee Y.H."/>
            <person name="Lumba S."/>
            <person name="McCourt P."/>
            <person name="Mortimer J.C."/>
            <person name="Mutuku J.M."/>
            <person name="Nomura T."/>
            <person name="Sasaki-Sekimoto Y."/>
            <person name="Seto Y."/>
            <person name="Wang Y."/>
            <person name="Wakatake T."/>
            <person name="Sakakibara H."/>
            <person name="Demura T."/>
            <person name="Yamaguchi S."/>
            <person name="Yoneyama K."/>
            <person name="Manabe R.I."/>
            <person name="Nelson D.C."/>
            <person name="Schulman A.H."/>
            <person name="Timko M.P."/>
            <person name="dePamphilis C.W."/>
            <person name="Choi D."/>
            <person name="Shirasu K."/>
        </authorList>
    </citation>
    <scope>NUCLEOTIDE SEQUENCE [LARGE SCALE GENOMIC DNA]</scope>
    <source>
        <strain evidence="10">cv. UVA1</strain>
    </source>
</reference>
<keyword evidence="10" id="KW-1185">Reference proteome</keyword>
<evidence type="ECO:0000256" key="8">
    <source>
        <dbReference type="SAM" id="MobiDB-lite"/>
    </source>
</evidence>
<evidence type="ECO:0000256" key="6">
    <source>
        <dbReference type="ARBA" id="ARBA00023180"/>
    </source>
</evidence>
<evidence type="ECO:0000256" key="4">
    <source>
        <dbReference type="ARBA" id="ARBA00022989"/>
    </source>
</evidence>
<comment type="function">
    <text evidence="7">Choline transporter.</text>
</comment>
<keyword evidence="5 7" id="KW-0472">Membrane</keyword>
<feature type="transmembrane region" description="Helical" evidence="7">
    <location>
        <begin position="377"/>
        <end position="399"/>
    </location>
</feature>
<dbReference type="GO" id="GO:0005886">
    <property type="term" value="C:plasma membrane"/>
    <property type="evidence" value="ECO:0007669"/>
    <property type="project" value="UniProtKB-SubCell"/>
</dbReference>
<feature type="transmembrane region" description="Helical" evidence="7">
    <location>
        <begin position="419"/>
        <end position="440"/>
    </location>
</feature>
<comment type="caution">
    <text evidence="9">The sequence shown here is derived from an EMBL/GenBank/DDBJ whole genome shotgun (WGS) entry which is preliminary data.</text>
</comment>
<comment type="subcellular location">
    <subcellularLocation>
        <location evidence="7">Cell membrane</location>
        <topology evidence="7">Multi-pass membrane protein</topology>
    </subcellularLocation>
    <subcellularLocation>
        <location evidence="1">Membrane</location>
        <topology evidence="1">Multi-pass membrane protein</topology>
    </subcellularLocation>
</comment>
<evidence type="ECO:0000313" key="10">
    <source>
        <dbReference type="Proteomes" id="UP000325081"/>
    </source>
</evidence>
<dbReference type="InterPro" id="IPR007603">
    <property type="entry name" value="Choline_transptr-like"/>
</dbReference>
<dbReference type="AlphaFoldDB" id="A0A5A7R8W7"/>
<dbReference type="EMBL" id="BKCP01010848">
    <property type="protein sequence ID" value="GER53886.1"/>
    <property type="molecule type" value="Genomic_DNA"/>
</dbReference>
<dbReference type="Proteomes" id="UP000325081">
    <property type="component" value="Unassembled WGS sequence"/>
</dbReference>
<feature type="transmembrane region" description="Helical" evidence="7">
    <location>
        <begin position="685"/>
        <end position="707"/>
    </location>
</feature>